<dbReference type="Proteomes" id="UP001209878">
    <property type="component" value="Unassembled WGS sequence"/>
</dbReference>
<comment type="caution">
    <text evidence="6">The sequence shown here is derived from an EMBL/GenBank/DDBJ whole genome shotgun (WGS) entry which is preliminary data.</text>
</comment>
<dbReference type="PANTHER" id="PTHR33662">
    <property type="entry name" value="OTU DEUBIQUITINASE WITH LINEAR LINKAGE-SPECIFICITY A-RELATED"/>
    <property type="match status" value="1"/>
</dbReference>
<dbReference type="PRINTS" id="PR02055">
    <property type="entry name" value="PROTEINF105"/>
</dbReference>
<evidence type="ECO:0000256" key="3">
    <source>
        <dbReference type="ARBA" id="ARBA00022490"/>
    </source>
</evidence>
<dbReference type="EMBL" id="JAODUO010000528">
    <property type="protein sequence ID" value="KAK2178794.1"/>
    <property type="molecule type" value="Genomic_DNA"/>
</dbReference>
<dbReference type="GO" id="GO:0004843">
    <property type="term" value="F:cysteine-type deubiquitinase activity"/>
    <property type="evidence" value="ECO:0007669"/>
    <property type="project" value="TreeGrafter"/>
</dbReference>
<feature type="coiled-coil region" evidence="4">
    <location>
        <begin position="401"/>
        <end position="428"/>
    </location>
</feature>
<gene>
    <name evidence="6" type="ORF">NP493_530g01103</name>
</gene>
<evidence type="ECO:0000256" key="1">
    <source>
        <dbReference type="ARBA" id="ARBA00004496"/>
    </source>
</evidence>
<keyword evidence="5" id="KW-1133">Transmembrane helix</keyword>
<keyword evidence="5" id="KW-0472">Membrane</keyword>
<keyword evidence="5" id="KW-0812">Transmembrane</keyword>
<dbReference type="GO" id="GO:0005737">
    <property type="term" value="C:cytoplasm"/>
    <property type="evidence" value="ECO:0007669"/>
    <property type="project" value="UniProtKB-SubCell"/>
</dbReference>
<keyword evidence="7" id="KW-1185">Reference proteome</keyword>
<dbReference type="InterPro" id="IPR023235">
    <property type="entry name" value="FAM105"/>
</dbReference>
<name>A0AAD9NTG1_RIDPI</name>
<evidence type="ECO:0000313" key="6">
    <source>
        <dbReference type="EMBL" id="KAK2178794.1"/>
    </source>
</evidence>
<dbReference type="GO" id="GO:1990108">
    <property type="term" value="P:protein linear deubiquitination"/>
    <property type="evidence" value="ECO:0007669"/>
    <property type="project" value="TreeGrafter"/>
</dbReference>
<protein>
    <submittedName>
        <fullName evidence="6">Uncharacterized protein</fullName>
    </submittedName>
</protein>
<reference evidence="6" key="1">
    <citation type="journal article" date="2023" name="Mol. Biol. Evol.">
        <title>Third-Generation Sequencing Reveals the Adaptive Role of the Epigenome in Three Deep-Sea Polychaetes.</title>
        <authorList>
            <person name="Perez M."/>
            <person name="Aroh O."/>
            <person name="Sun Y."/>
            <person name="Lan Y."/>
            <person name="Juniper S.K."/>
            <person name="Young C.R."/>
            <person name="Angers B."/>
            <person name="Qian P.Y."/>
        </authorList>
    </citation>
    <scope>NUCLEOTIDE SEQUENCE</scope>
    <source>
        <strain evidence="6">R07B-5</strain>
    </source>
</reference>
<dbReference type="PANTHER" id="PTHR33662:SF3">
    <property type="entry name" value="FIBROUS SHEATH CABYR-BINDING PROTEIN-LIKE-RELATED"/>
    <property type="match status" value="1"/>
</dbReference>
<proteinExistence type="inferred from homology"/>
<sequence>MFAPMICSQSCLFQHDVIMEMLDCVGVCGHISCRVLCLGILTESSNRLLRTRHNVRATSILCLLGFGLGLGSVLLYRLYTRFISPVGGSNGRRKRSISPSFEEQRFSKQIRCDKHDRISSDIDCPKVTGHVMGNHPTLVSQKPVNDPSVSFSPKEGLHFRGLHCTSIDEDSSGDVAENLSNCHSDSPTHCDVINGNVHSSQGLTLKHGCDTPSTAQPIRKSPRLSTSSVGSDCGFVSGENFSWTLPSGTDDELVSESPGTYSLLTNFSLSSVNERSQRAAEELANFLSGGDGHFCSTNNCDNANLLTDYARAVSQKHSTPDTHTQCELVAGDIGGKQTFLRRQHSVPSEMGASFLIDDDVFRDCMYQGHSIDLGENLSGVMTPDSEMLENIIVGEQTATNMDKIQHELKRLRLEIDSMNDEVTMLNSRENLSVVATMATVVIDASDMGTQTHKRKFYPVQVTKRRSSSLSCIFSDDSVTEHVETQWSHHHNSDYMWDYQSDLAVEGVHGDTFLAQRPVISNSAFYIGSRPQSPMSDVEKHLFDITNSSAEFDCSGSCGKRAPQATVSDLYIDDDISTIACLVSYDYPSPLGHISDTTYSKNLRNMQDKCTDVNVDDSDIFYTPRGVHCKSDSASCVVSPAPHSGDKSAGMEQVGTPKKTAIVSPSNTKKSAKVGVVPSPLTIAQPANDRLSWQVDNVSGKYNMFEYAEREWGGNTERAHTMRKAYHQIPSLFGLSHLCVVRGDNYCALRSVLYQALVNNLLAYRGIVTLNGTLQRLENVFEDRRYGYLHSWHFANRLPYSKDKVKDTLKDCLRCLCEQIDRLSQLNRYEDRTRYLHLLLNHNPEVDLQLLEAVKVLMMLNALSLYEDNLCGNRVPIFVWLLYARETSHTPEMLFRNHIDRIGDSTGIEQIEMFLLGHTLSVKIEVARPSQYGKDDFMSHYPDDGADSFPKVYMIAEDSHHYNVVVK</sequence>
<comment type="subcellular location">
    <subcellularLocation>
        <location evidence="1">Cytoplasm</location>
    </subcellularLocation>
</comment>
<keyword evidence="3" id="KW-0963">Cytoplasm</keyword>
<feature type="transmembrane region" description="Helical" evidence="5">
    <location>
        <begin position="57"/>
        <end position="79"/>
    </location>
</feature>
<evidence type="ECO:0000313" key="7">
    <source>
        <dbReference type="Proteomes" id="UP001209878"/>
    </source>
</evidence>
<evidence type="ECO:0000256" key="2">
    <source>
        <dbReference type="ARBA" id="ARBA00010267"/>
    </source>
</evidence>
<evidence type="ECO:0000256" key="5">
    <source>
        <dbReference type="SAM" id="Phobius"/>
    </source>
</evidence>
<comment type="similarity">
    <text evidence="2">Belongs to the peptidase C65 family. Otulin subfamily.</text>
</comment>
<dbReference type="AlphaFoldDB" id="A0AAD9NTG1"/>
<dbReference type="Pfam" id="PF16218">
    <property type="entry name" value="Peptidase_C101"/>
    <property type="match status" value="1"/>
</dbReference>
<accession>A0AAD9NTG1</accession>
<organism evidence="6 7">
    <name type="scientific">Ridgeia piscesae</name>
    <name type="common">Tubeworm</name>
    <dbReference type="NCBI Taxonomy" id="27915"/>
    <lineage>
        <taxon>Eukaryota</taxon>
        <taxon>Metazoa</taxon>
        <taxon>Spiralia</taxon>
        <taxon>Lophotrochozoa</taxon>
        <taxon>Annelida</taxon>
        <taxon>Polychaeta</taxon>
        <taxon>Sedentaria</taxon>
        <taxon>Canalipalpata</taxon>
        <taxon>Sabellida</taxon>
        <taxon>Siboglinidae</taxon>
        <taxon>Ridgeia</taxon>
    </lineage>
</organism>
<evidence type="ECO:0000256" key="4">
    <source>
        <dbReference type="SAM" id="Coils"/>
    </source>
</evidence>
<keyword evidence="4" id="KW-0175">Coiled coil</keyword>